<dbReference type="PROSITE" id="PS50048">
    <property type="entry name" value="ZN2_CY6_FUNGAL_2"/>
    <property type="match status" value="1"/>
</dbReference>
<accession>A0AAD4FBA7</accession>
<dbReference type="Pfam" id="PF00172">
    <property type="entry name" value="Zn_clus"/>
    <property type="match status" value="1"/>
</dbReference>
<dbReference type="InterPro" id="IPR001138">
    <property type="entry name" value="Zn2Cys6_DnaBD"/>
</dbReference>
<dbReference type="InterPro" id="IPR036864">
    <property type="entry name" value="Zn2-C6_fun-type_DNA-bd_sf"/>
</dbReference>
<dbReference type="CDD" id="cd12148">
    <property type="entry name" value="fungal_TF_MHR"/>
    <property type="match status" value="1"/>
</dbReference>
<name>A0AAD4FBA7_9PLEO</name>
<sequence length="441" mass="49117">MSNPSDSDTQHGYSHSRNEGTLQTHEHRAQQACVLCRTRKRKCDGSSPCKQCSENNKKCEYEKVPPARNDRDLKNIVRTTTETLREVRALALQQKEPSRSLGGLLVTGSLHLKSLEVDQETHKTLFSSPKLRELSEAYIGNVHILNPMFNAPRKMCDDFIEEYSDTAAERRDSITPCLHNANVLLFLALGICVTIRDGSRHPGILPGMEYYSYAQGILAREWEANSVALAQTITLAALYTNQVGRLSGQNQKTPICEETKRTAWICRDLARSINACLHIISADFVSISGSDMPPAESLEEGPEMVYATRVLLRKILNGVQKLTPTDLATAGKSDEELLEYLTNTASCQINILENWRSALPSHLAWEHKELPSTDPLRASLRAEYYSGTSTLLRPYLEIVRDCECFSATTDKPSAGQQGLIGVVHRWVQAAVASTIAFDRIV</sequence>
<keyword evidence="5" id="KW-1185">Reference proteome</keyword>
<evidence type="ECO:0000256" key="1">
    <source>
        <dbReference type="ARBA" id="ARBA00023242"/>
    </source>
</evidence>
<feature type="domain" description="Zn(2)-C6 fungal-type" evidence="3">
    <location>
        <begin position="32"/>
        <end position="61"/>
    </location>
</feature>
<dbReference type="SUPFAM" id="SSF57701">
    <property type="entry name" value="Zn2/Cys6 DNA-binding domain"/>
    <property type="match status" value="1"/>
</dbReference>
<feature type="region of interest" description="Disordered" evidence="2">
    <location>
        <begin position="1"/>
        <end position="24"/>
    </location>
</feature>
<dbReference type="PANTHER" id="PTHR47785">
    <property type="entry name" value="ZN(II)2CYS6 TRANSCRIPTION FACTOR (EUROFUNG)-RELATED-RELATED"/>
    <property type="match status" value="1"/>
</dbReference>
<proteinExistence type="predicted"/>
<evidence type="ECO:0000313" key="4">
    <source>
        <dbReference type="EMBL" id="KAG9186456.1"/>
    </source>
</evidence>
<dbReference type="GO" id="GO:0008270">
    <property type="term" value="F:zinc ion binding"/>
    <property type="evidence" value="ECO:0007669"/>
    <property type="project" value="InterPro"/>
</dbReference>
<organism evidence="4 5">
    <name type="scientific">Alternaria panax</name>
    <dbReference type="NCBI Taxonomy" id="48097"/>
    <lineage>
        <taxon>Eukaryota</taxon>
        <taxon>Fungi</taxon>
        <taxon>Dikarya</taxon>
        <taxon>Ascomycota</taxon>
        <taxon>Pezizomycotina</taxon>
        <taxon>Dothideomycetes</taxon>
        <taxon>Pleosporomycetidae</taxon>
        <taxon>Pleosporales</taxon>
        <taxon>Pleosporineae</taxon>
        <taxon>Pleosporaceae</taxon>
        <taxon>Alternaria</taxon>
        <taxon>Alternaria sect. Panax</taxon>
    </lineage>
</organism>
<dbReference type="GO" id="GO:0000981">
    <property type="term" value="F:DNA-binding transcription factor activity, RNA polymerase II-specific"/>
    <property type="evidence" value="ECO:0007669"/>
    <property type="project" value="InterPro"/>
</dbReference>
<evidence type="ECO:0000259" key="3">
    <source>
        <dbReference type="PROSITE" id="PS50048"/>
    </source>
</evidence>
<evidence type="ECO:0000313" key="5">
    <source>
        <dbReference type="Proteomes" id="UP001199106"/>
    </source>
</evidence>
<evidence type="ECO:0000256" key="2">
    <source>
        <dbReference type="SAM" id="MobiDB-lite"/>
    </source>
</evidence>
<dbReference type="SMART" id="SM00066">
    <property type="entry name" value="GAL4"/>
    <property type="match status" value="1"/>
</dbReference>
<dbReference type="PROSITE" id="PS00463">
    <property type="entry name" value="ZN2_CY6_FUNGAL_1"/>
    <property type="match status" value="1"/>
</dbReference>
<dbReference type="AlphaFoldDB" id="A0AAD4FBA7"/>
<dbReference type="Gene3D" id="4.10.240.10">
    <property type="entry name" value="Zn(2)-C6 fungal-type DNA-binding domain"/>
    <property type="match status" value="1"/>
</dbReference>
<dbReference type="Proteomes" id="UP001199106">
    <property type="component" value="Unassembled WGS sequence"/>
</dbReference>
<comment type="caution">
    <text evidence="4">The sequence shown here is derived from an EMBL/GenBank/DDBJ whole genome shotgun (WGS) entry which is preliminary data.</text>
</comment>
<dbReference type="PANTHER" id="PTHR47785:SF4">
    <property type="entry name" value="ZN(II)2CYS6 TRANSCRIPTION FACTOR (EUROFUNG)"/>
    <property type="match status" value="1"/>
</dbReference>
<reference evidence="4" key="1">
    <citation type="submission" date="2021-07" db="EMBL/GenBank/DDBJ databases">
        <title>Genome Resource of American Ginseng Black Spot Pathogen Alternaria panax.</title>
        <authorList>
            <person name="Qiu C."/>
            <person name="Wang W."/>
            <person name="Liu Z."/>
        </authorList>
    </citation>
    <scope>NUCLEOTIDE SEQUENCE</scope>
    <source>
        <strain evidence="4">BNCC115425</strain>
    </source>
</reference>
<keyword evidence="1" id="KW-0539">Nucleus</keyword>
<protein>
    <recommendedName>
        <fullName evidence="3">Zn(2)-C6 fungal-type domain-containing protein</fullName>
    </recommendedName>
</protein>
<dbReference type="CDD" id="cd00067">
    <property type="entry name" value="GAL4"/>
    <property type="match status" value="1"/>
</dbReference>
<feature type="compositionally biased region" description="Polar residues" evidence="2">
    <location>
        <begin position="1"/>
        <end position="23"/>
    </location>
</feature>
<gene>
    <name evidence="4" type="ORF">G6011_09564</name>
</gene>
<dbReference type="EMBL" id="JAANER010000008">
    <property type="protein sequence ID" value="KAG9186456.1"/>
    <property type="molecule type" value="Genomic_DNA"/>
</dbReference>
<dbReference type="InterPro" id="IPR053181">
    <property type="entry name" value="EcdB-like_regulator"/>
</dbReference>